<feature type="transmembrane region" description="Helical" evidence="1">
    <location>
        <begin position="84"/>
        <end position="103"/>
    </location>
</feature>
<dbReference type="Proteomes" id="UP001183420">
    <property type="component" value="Unassembled WGS sequence"/>
</dbReference>
<evidence type="ECO:0000313" key="3">
    <source>
        <dbReference type="Proteomes" id="UP001183420"/>
    </source>
</evidence>
<keyword evidence="1" id="KW-0812">Transmembrane</keyword>
<feature type="transmembrane region" description="Helical" evidence="1">
    <location>
        <begin position="51"/>
        <end position="72"/>
    </location>
</feature>
<reference evidence="3" key="1">
    <citation type="submission" date="2023-07" db="EMBL/GenBank/DDBJ databases">
        <title>30 novel species of actinomycetes from the DSMZ collection.</title>
        <authorList>
            <person name="Nouioui I."/>
        </authorList>
    </citation>
    <scope>NUCLEOTIDE SEQUENCE [LARGE SCALE GENOMIC DNA]</scope>
    <source>
        <strain evidence="3">DSM 44918</strain>
    </source>
</reference>
<sequence length="153" mass="15328">MNRGRRGVAAVAAVVVFGAAVLLGLLQWILGLVAEKQEMSVGGVSATAISVSAWVGGAVLALFLLLCGVLLARVSVTDRPPRRLARVALVGGAVLHAVLGALAVGLVGWSAFAGLMVVFGLIVLTLTLYPPLPAGVAAASGPEVGDRNPGPFA</sequence>
<keyword evidence="3" id="KW-1185">Reference proteome</keyword>
<keyword evidence="1" id="KW-0472">Membrane</keyword>
<evidence type="ECO:0000256" key="1">
    <source>
        <dbReference type="SAM" id="Phobius"/>
    </source>
</evidence>
<dbReference type="RefSeq" id="WP_311602918.1">
    <property type="nucleotide sequence ID" value="NZ_JAVREM010000061.1"/>
</dbReference>
<feature type="transmembrane region" description="Helical" evidence="1">
    <location>
        <begin position="109"/>
        <end position="129"/>
    </location>
</feature>
<comment type="caution">
    <text evidence="2">The sequence shown here is derived from an EMBL/GenBank/DDBJ whole genome shotgun (WGS) entry which is preliminary data.</text>
</comment>
<protein>
    <recommendedName>
        <fullName evidence="4">Integral membrane protein</fullName>
    </recommendedName>
</protein>
<dbReference type="EMBL" id="JAVREM010000061">
    <property type="protein sequence ID" value="MDT0322354.1"/>
    <property type="molecule type" value="Genomic_DNA"/>
</dbReference>
<proteinExistence type="predicted"/>
<evidence type="ECO:0000313" key="2">
    <source>
        <dbReference type="EMBL" id="MDT0322354.1"/>
    </source>
</evidence>
<accession>A0ABU2LXP4</accession>
<organism evidence="2 3">
    <name type="scientific">Streptomyces millisiae</name>
    <dbReference type="NCBI Taxonomy" id="3075542"/>
    <lineage>
        <taxon>Bacteria</taxon>
        <taxon>Bacillati</taxon>
        <taxon>Actinomycetota</taxon>
        <taxon>Actinomycetes</taxon>
        <taxon>Kitasatosporales</taxon>
        <taxon>Streptomycetaceae</taxon>
        <taxon>Streptomyces</taxon>
    </lineage>
</organism>
<evidence type="ECO:0008006" key="4">
    <source>
        <dbReference type="Google" id="ProtNLM"/>
    </source>
</evidence>
<keyword evidence="1" id="KW-1133">Transmembrane helix</keyword>
<feature type="transmembrane region" description="Helical" evidence="1">
    <location>
        <begin position="7"/>
        <end position="31"/>
    </location>
</feature>
<name>A0ABU2LXP4_9ACTN</name>
<gene>
    <name evidence="2" type="ORF">RNC47_28925</name>
</gene>